<feature type="domain" description="Carboxymuconolactone decarboxylase-like" evidence="1">
    <location>
        <begin position="25"/>
        <end position="100"/>
    </location>
</feature>
<dbReference type="PANTHER" id="PTHR33930:SF2">
    <property type="entry name" value="BLR3452 PROTEIN"/>
    <property type="match status" value="1"/>
</dbReference>
<dbReference type="Proteomes" id="UP000256727">
    <property type="component" value="Unassembled WGS sequence"/>
</dbReference>
<dbReference type="InterPro" id="IPR029032">
    <property type="entry name" value="AhpD-like"/>
</dbReference>
<dbReference type="AlphaFoldDB" id="A0A3D9LF24"/>
<dbReference type="Gene3D" id="1.20.1290.10">
    <property type="entry name" value="AhpD-like"/>
    <property type="match status" value="1"/>
</dbReference>
<dbReference type="Pfam" id="PF02627">
    <property type="entry name" value="CMD"/>
    <property type="match status" value="1"/>
</dbReference>
<dbReference type="InterPro" id="IPR004675">
    <property type="entry name" value="AhpD_core"/>
</dbReference>
<organism evidence="2 3">
    <name type="scientific">Citricoccus muralis</name>
    <dbReference type="NCBI Taxonomy" id="169134"/>
    <lineage>
        <taxon>Bacteria</taxon>
        <taxon>Bacillati</taxon>
        <taxon>Actinomycetota</taxon>
        <taxon>Actinomycetes</taxon>
        <taxon>Micrococcales</taxon>
        <taxon>Micrococcaceae</taxon>
        <taxon>Citricoccus</taxon>
    </lineage>
</organism>
<gene>
    <name evidence="2" type="ORF">C8E99_2285</name>
</gene>
<sequence>MTTHYHSPEDLDRLSEYKELAGPEFAAYAKFDGSIGREGGAIDLLNRELIAVGVAISSQCPYCIQVHVTQAKKAGATKAQVAEASMIAAALGAGAAVTHGTMAFRLYDEA</sequence>
<evidence type="ECO:0000313" key="3">
    <source>
        <dbReference type="Proteomes" id="UP000256727"/>
    </source>
</evidence>
<keyword evidence="2" id="KW-0575">Peroxidase</keyword>
<dbReference type="PANTHER" id="PTHR33930">
    <property type="entry name" value="ALKYL HYDROPEROXIDE REDUCTASE AHPD"/>
    <property type="match status" value="1"/>
</dbReference>
<evidence type="ECO:0000313" key="2">
    <source>
        <dbReference type="EMBL" id="REE04450.1"/>
    </source>
</evidence>
<accession>A0A3D9LF24</accession>
<dbReference type="RefSeq" id="WP_115932378.1">
    <property type="nucleotide sequence ID" value="NZ_QREH01000001.1"/>
</dbReference>
<proteinExistence type="predicted"/>
<dbReference type="GO" id="GO:0051920">
    <property type="term" value="F:peroxiredoxin activity"/>
    <property type="evidence" value="ECO:0007669"/>
    <property type="project" value="InterPro"/>
</dbReference>
<dbReference type="NCBIfam" id="TIGR00778">
    <property type="entry name" value="ahpD_dom"/>
    <property type="match status" value="1"/>
</dbReference>
<dbReference type="OrthoDB" id="9801997at2"/>
<dbReference type="InterPro" id="IPR003779">
    <property type="entry name" value="CMD-like"/>
</dbReference>
<protein>
    <submittedName>
        <fullName evidence="2">AhpD family alkylhydroperoxidase</fullName>
    </submittedName>
</protein>
<dbReference type="SUPFAM" id="SSF69118">
    <property type="entry name" value="AhpD-like"/>
    <property type="match status" value="1"/>
</dbReference>
<dbReference type="EMBL" id="QREH01000001">
    <property type="protein sequence ID" value="REE04450.1"/>
    <property type="molecule type" value="Genomic_DNA"/>
</dbReference>
<name>A0A3D9LF24_9MICC</name>
<keyword evidence="3" id="KW-1185">Reference proteome</keyword>
<keyword evidence="2" id="KW-0560">Oxidoreductase</keyword>
<evidence type="ECO:0000259" key="1">
    <source>
        <dbReference type="Pfam" id="PF02627"/>
    </source>
</evidence>
<comment type="caution">
    <text evidence="2">The sequence shown here is derived from an EMBL/GenBank/DDBJ whole genome shotgun (WGS) entry which is preliminary data.</text>
</comment>
<reference evidence="2 3" key="1">
    <citation type="submission" date="2018-07" db="EMBL/GenBank/DDBJ databases">
        <title>Sequencing the genomes of 1000 actinobacteria strains.</title>
        <authorList>
            <person name="Klenk H.-P."/>
        </authorList>
    </citation>
    <scope>NUCLEOTIDE SEQUENCE [LARGE SCALE GENOMIC DNA]</scope>
    <source>
        <strain evidence="2 3">DSM 14442</strain>
    </source>
</reference>